<dbReference type="InterPro" id="IPR005119">
    <property type="entry name" value="LysR_subst-bd"/>
</dbReference>
<dbReference type="SUPFAM" id="SSF53850">
    <property type="entry name" value="Periplasmic binding protein-like II"/>
    <property type="match status" value="1"/>
</dbReference>
<dbReference type="OrthoDB" id="3171102at2"/>
<keyword evidence="2" id="KW-0805">Transcription regulation</keyword>
<reference evidence="6 7" key="1">
    <citation type="submission" date="2018-03" db="EMBL/GenBank/DDBJ databases">
        <title>Bioinformatic expansion and discovery of thiopeptide antibiotics.</title>
        <authorList>
            <person name="Schwalen C.J."/>
            <person name="Hudson G.A."/>
            <person name="Mitchell D.A."/>
        </authorList>
    </citation>
    <scope>NUCLEOTIDE SEQUENCE [LARGE SCALE GENOMIC DNA]</scope>
    <source>
        <strain evidence="6 7">ATCC 21389</strain>
    </source>
</reference>
<dbReference type="Gene3D" id="1.10.10.10">
    <property type="entry name" value="Winged helix-like DNA-binding domain superfamily/Winged helix DNA-binding domain"/>
    <property type="match status" value="1"/>
</dbReference>
<dbReference type="PROSITE" id="PS50931">
    <property type="entry name" value="HTH_LYSR"/>
    <property type="match status" value="1"/>
</dbReference>
<evidence type="ECO:0000313" key="6">
    <source>
        <dbReference type="EMBL" id="PYC88402.1"/>
    </source>
</evidence>
<protein>
    <submittedName>
        <fullName evidence="6">LysR family transcriptional regulator</fullName>
    </submittedName>
</protein>
<dbReference type="AlphaFoldDB" id="A0A2V4P154"/>
<dbReference type="SUPFAM" id="SSF46785">
    <property type="entry name" value="Winged helix' DNA-binding domain"/>
    <property type="match status" value="1"/>
</dbReference>
<sequence>MDLEFRHLRMLLAIAEAGSLGRAAVATGFSQPSVSGQLKRLESYFGSALFERSAAGVRPTPLGAQVIGQAREVLDRVDALGRDSADAAPDPGSPLRLATTNTPILAGMIGHARTALPQLAPLVSSVYATVEIVRQIEQGEADAGLAVDYPGMELHHSPALAHRGIVTEPAFVALSREHPASRQQEVDLADLADSPWFLTPDDGAGWPGVFYSACRARGFAPTAVHEFLGDHHQLQAMIAAGLGASVVQATLRPIAGVAVKPLAGTPLWTRYVLVWSPERVPAATAVTLFGAAARAYQDLIAHVPHFQTWASGKYRLPRC</sequence>
<dbReference type="GO" id="GO:0003700">
    <property type="term" value="F:DNA-binding transcription factor activity"/>
    <property type="evidence" value="ECO:0007669"/>
    <property type="project" value="InterPro"/>
</dbReference>
<dbReference type="PANTHER" id="PTHR30346">
    <property type="entry name" value="TRANSCRIPTIONAL DUAL REGULATOR HCAR-RELATED"/>
    <property type="match status" value="1"/>
</dbReference>
<comment type="caution">
    <text evidence="6">The sequence shown here is derived from an EMBL/GenBank/DDBJ whole genome shotgun (WGS) entry which is preliminary data.</text>
</comment>
<dbReference type="CDD" id="cd08414">
    <property type="entry name" value="PBP2_LTTR_aromatics_like"/>
    <property type="match status" value="1"/>
</dbReference>
<dbReference type="Pfam" id="PF00126">
    <property type="entry name" value="HTH_1"/>
    <property type="match status" value="1"/>
</dbReference>
<evidence type="ECO:0000256" key="1">
    <source>
        <dbReference type="ARBA" id="ARBA00009437"/>
    </source>
</evidence>
<dbReference type="GO" id="GO:0032993">
    <property type="term" value="C:protein-DNA complex"/>
    <property type="evidence" value="ECO:0007669"/>
    <property type="project" value="TreeGrafter"/>
</dbReference>
<evidence type="ECO:0000256" key="4">
    <source>
        <dbReference type="ARBA" id="ARBA00023163"/>
    </source>
</evidence>
<keyword evidence="4" id="KW-0804">Transcription</keyword>
<dbReference type="Proteomes" id="UP000248039">
    <property type="component" value="Unassembled WGS sequence"/>
</dbReference>
<dbReference type="PANTHER" id="PTHR30346:SF30">
    <property type="entry name" value="SMALL NEUTRAL PROTEASE REGULATORY PROTEIN"/>
    <property type="match status" value="1"/>
</dbReference>
<evidence type="ECO:0000313" key="7">
    <source>
        <dbReference type="Proteomes" id="UP000248039"/>
    </source>
</evidence>
<dbReference type="PRINTS" id="PR00039">
    <property type="entry name" value="HTHLYSR"/>
</dbReference>
<dbReference type="EMBL" id="PYBW01000004">
    <property type="protein sequence ID" value="PYC88402.1"/>
    <property type="molecule type" value="Genomic_DNA"/>
</dbReference>
<comment type="similarity">
    <text evidence="1">Belongs to the LysR transcriptional regulatory family.</text>
</comment>
<dbReference type="RefSeq" id="WP_110664521.1">
    <property type="nucleotide sequence ID" value="NZ_PYBW01000004.1"/>
</dbReference>
<dbReference type="Gene3D" id="3.40.190.10">
    <property type="entry name" value="Periplasmic binding protein-like II"/>
    <property type="match status" value="2"/>
</dbReference>
<feature type="domain" description="HTH lysR-type" evidence="5">
    <location>
        <begin position="1"/>
        <end position="60"/>
    </location>
</feature>
<organism evidence="6 7">
    <name type="scientific">Streptomyces tateyamensis</name>
    <dbReference type="NCBI Taxonomy" id="565073"/>
    <lineage>
        <taxon>Bacteria</taxon>
        <taxon>Bacillati</taxon>
        <taxon>Actinomycetota</taxon>
        <taxon>Actinomycetes</taxon>
        <taxon>Kitasatosporales</taxon>
        <taxon>Streptomycetaceae</taxon>
        <taxon>Streptomyces</taxon>
    </lineage>
</organism>
<dbReference type="InterPro" id="IPR036388">
    <property type="entry name" value="WH-like_DNA-bd_sf"/>
</dbReference>
<dbReference type="GO" id="GO:0003677">
    <property type="term" value="F:DNA binding"/>
    <property type="evidence" value="ECO:0007669"/>
    <property type="project" value="UniProtKB-KW"/>
</dbReference>
<gene>
    <name evidence="6" type="ORF">C7C46_00560</name>
</gene>
<accession>A0A2V4P154</accession>
<dbReference type="InterPro" id="IPR000847">
    <property type="entry name" value="LysR_HTH_N"/>
</dbReference>
<keyword evidence="3" id="KW-0238">DNA-binding</keyword>
<dbReference type="Pfam" id="PF03466">
    <property type="entry name" value="LysR_substrate"/>
    <property type="match status" value="1"/>
</dbReference>
<keyword evidence="7" id="KW-1185">Reference proteome</keyword>
<evidence type="ECO:0000256" key="3">
    <source>
        <dbReference type="ARBA" id="ARBA00023125"/>
    </source>
</evidence>
<evidence type="ECO:0000256" key="2">
    <source>
        <dbReference type="ARBA" id="ARBA00023015"/>
    </source>
</evidence>
<evidence type="ECO:0000259" key="5">
    <source>
        <dbReference type="PROSITE" id="PS50931"/>
    </source>
</evidence>
<proteinExistence type="inferred from homology"/>
<dbReference type="InterPro" id="IPR036390">
    <property type="entry name" value="WH_DNA-bd_sf"/>
</dbReference>
<name>A0A2V4P154_9ACTN</name>